<name>A0A7D5TCV3_9EURY</name>
<evidence type="ECO:0000256" key="1">
    <source>
        <dbReference type="ARBA" id="ARBA00022679"/>
    </source>
</evidence>
<dbReference type="InterPro" id="IPR026590">
    <property type="entry name" value="Ssirtuin_cat_dom"/>
</dbReference>
<dbReference type="CDD" id="cd01407">
    <property type="entry name" value="SIR2-fam"/>
    <property type="match status" value="1"/>
</dbReference>
<feature type="binding site" evidence="3">
    <location>
        <position position="191"/>
    </location>
    <ligand>
        <name>Zn(2+)</name>
        <dbReference type="ChEBI" id="CHEBI:29105"/>
    </ligand>
</feature>
<gene>
    <name evidence="6" type="ORF">HZS55_10035</name>
</gene>
<evidence type="ECO:0000256" key="2">
    <source>
        <dbReference type="ARBA" id="ARBA00023027"/>
    </source>
</evidence>
<dbReference type="Pfam" id="PF02146">
    <property type="entry name" value="SIR2"/>
    <property type="match status" value="1"/>
</dbReference>
<proteinExistence type="predicted"/>
<dbReference type="InterPro" id="IPR003000">
    <property type="entry name" value="Sirtuin"/>
</dbReference>
<feature type="binding site" evidence="3">
    <location>
        <position position="167"/>
    </location>
    <ligand>
        <name>Zn(2+)</name>
        <dbReference type="ChEBI" id="CHEBI:29105"/>
    </ligand>
</feature>
<dbReference type="Gene3D" id="3.40.50.1220">
    <property type="entry name" value="TPP-binding domain"/>
    <property type="match status" value="1"/>
</dbReference>
<keyword evidence="3" id="KW-0862">Zinc</keyword>
<dbReference type="InterPro" id="IPR050134">
    <property type="entry name" value="NAD-dep_sirtuin_deacylases"/>
</dbReference>
<reference evidence="6 7" key="1">
    <citation type="submission" date="2020-07" db="EMBL/GenBank/DDBJ databases">
        <title>Halosimplex pelagicum sp. nov. and Halosimplex rubrum sp. nov., isolated from salted brown alga Laminaria, and emended description of the genus Halosimplex.</title>
        <authorList>
            <person name="Cui H."/>
        </authorList>
    </citation>
    <scope>NUCLEOTIDE SEQUENCE [LARGE SCALE GENOMIC DNA]</scope>
    <source>
        <strain evidence="6 7">R27</strain>
    </source>
</reference>
<dbReference type="KEGG" id="hrr:HZS55_10035"/>
<evidence type="ECO:0000256" key="4">
    <source>
        <dbReference type="SAM" id="MobiDB-lite"/>
    </source>
</evidence>
<dbReference type="Proteomes" id="UP000509667">
    <property type="component" value="Chromosome"/>
</dbReference>
<organism evidence="6 7">
    <name type="scientific">Halosimplex rubrum</name>
    <dbReference type="NCBI Taxonomy" id="869889"/>
    <lineage>
        <taxon>Archaea</taxon>
        <taxon>Methanobacteriati</taxon>
        <taxon>Methanobacteriota</taxon>
        <taxon>Stenosarchaea group</taxon>
        <taxon>Halobacteria</taxon>
        <taxon>Halobacteriales</taxon>
        <taxon>Haloarculaceae</taxon>
        <taxon>Halosimplex</taxon>
    </lineage>
</organism>
<keyword evidence="3" id="KW-0479">Metal-binding</keyword>
<dbReference type="RefSeq" id="WP_179911539.1">
    <property type="nucleotide sequence ID" value="NZ_CP058910.1"/>
</dbReference>
<dbReference type="SUPFAM" id="SSF52467">
    <property type="entry name" value="DHS-like NAD/FAD-binding domain"/>
    <property type="match status" value="1"/>
</dbReference>
<accession>A0A7D5TCV3</accession>
<dbReference type="AlphaFoldDB" id="A0A7D5TCV3"/>
<keyword evidence="1" id="KW-0808">Transferase</keyword>
<feature type="domain" description="Deacetylase sirtuin-type" evidence="5">
    <location>
        <begin position="28"/>
        <end position="285"/>
    </location>
</feature>
<feature type="binding site" evidence="3">
    <location>
        <position position="164"/>
    </location>
    <ligand>
        <name>Zn(2+)</name>
        <dbReference type="ChEBI" id="CHEBI:29105"/>
    </ligand>
</feature>
<sequence>MERDDTTGGVDANGAADGARADGPAGAVGPDDAVLTALASEIADAERVVALTGAGVSVPSGIPPFRGDPSDDGPDPVWETHDPADFHRRRFDADPEGFWTDRLSLRETMYGDGAEPNAAHEALATLETRGHLDTLLTQNVDGLHAAAGSKSVVELHGTSARVACDRCGATRAADPVWERARDGERPPTCDCGGVLRPDVVLFGEPLPDEAFDRAQAAARRADVFLAVGSSLTVRPAALLPEIAAESGATVVVCNLGPTEYDERADYDRRADATEALPALVAALDG</sequence>
<feature type="compositionally biased region" description="Low complexity" evidence="4">
    <location>
        <begin position="7"/>
        <end position="31"/>
    </location>
</feature>
<dbReference type="PANTHER" id="PTHR11085">
    <property type="entry name" value="NAD-DEPENDENT PROTEIN DEACYLASE SIRTUIN-5, MITOCHONDRIAL-RELATED"/>
    <property type="match status" value="1"/>
</dbReference>
<dbReference type="GeneID" id="56078204"/>
<keyword evidence="2" id="KW-0520">NAD</keyword>
<feature type="active site" description="Proton acceptor" evidence="3">
    <location>
        <position position="156"/>
    </location>
</feature>
<dbReference type="Gene3D" id="3.30.1600.10">
    <property type="entry name" value="SIR2/SIRT2 'Small Domain"/>
    <property type="match status" value="1"/>
</dbReference>
<evidence type="ECO:0000259" key="5">
    <source>
        <dbReference type="PROSITE" id="PS50305"/>
    </source>
</evidence>
<evidence type="ECO:0000313" key="7">
    <source>
        <dbReference type="Proteomes" id="UP000509667"/>
    </source>
</evidence>
<evidence type="ECO:0000313" key="6">
    <source>
        <dbReference type="EMBL" id="QLH77616.1"/>
    </source>
</evidence>
<dbReference type="InterPro" id="IPR029035">
    <property type="entry name" value="DHS-like_NAD/FAD-binding_dom"/>
</dbReference>
<feature type="binding site" evidence="3">
    <location>
        <position position="189"/>
    </location>
    <ligand>
        <name>Zn(2+)</name>
        <dbReference type="ChEBI" id="CHEBI:29105"/>
    </ligand>
</feature>
<dbReference type="GO" id="GO:0046872">
    <property type="term" value="F:metal ion binding"/>
    <property type="evidence" value="ECO:0007669"/>
    <property type="project" value="UniProtKB-KW"/>
</dbReference>
<dbReference type="GO" id="GO:0017136">
    <property type="term" value="F:histone deacetylase activity, NAD-dependent"/>
    <property type="evidence" value="ECO:0007669"/>
    <property type="project" value="TreeGrafter"/>
</dbReference>
<evidence type="ECO:0000256" key="3">
    <source>
        <dbReference type="PROSITE-ProRule" id="PRU00236"/>
    </source>
</evidence>
<dbReference type="OrthoDB" id="728at2157"/>
<dbReference type="NCBIfam" id="NF001753">
    <property type="entry name" value="PRK00481.1-3"/>
    <property type="match status" value="1"/>
</dbReference>
<dbReference type="GO" id="GO:0070403">
    <property type="term" value="F:NAD+ binding"/>
    <property type="evidence" value="ECO:0007669"/>
    <property type="project" value="InterPro"/>
</dbReference>
<dbReference type="PANTHER" id="PTHR11085:SF4">
    <property type="entry name" value="NAD-DEPENDENT PROTEIN DEACYLASE"/>
    <property type="match status" value="1"/>
</dbReference>
<feature type="region of interest" description="Disordered" evidence="4">
    <location>
        <begin position="1"/>
        <end position="31"/>
    </location>
</feature>
<dbReference type="PROSITE" id="PS50305">
    <property type="entry name" value="SIRTUIN"/>
    <property type="match status" value="1"/>
</dbReference>
<dbReference type="EMBL" id="CP058910">
    <property type="protein sequence ID" value="QLH77616.1"/>
    <property type="molecule type" value="Genomic_DNA"/>
</dbReference>
<dbReference type="InterPro" id="IPR026591">
    <property type="entry name" value="Sirtuin_cat_small_dom_sf"/>
</dbReference>
<keyword evidence="7" id="KW-1185">Reference proteome</keyword>
<protein>
    <submittedName>
        <fullName evidence="6">NAD-dependent protein deacylase</fullName>
    </submittedName>
</protein>